<evidence type="ECO:0008006" key="5">
    <source>
        <dbReference type="Google" id="ProtNLM"/>
    </source>
</evidence>
<evidence type="ECO:0000313" key="3">
    <source>
        <dbReference type="EMBL" id="SFN38799.1"/>
    </source>
</evidence>
<evidence type="ECO:0000256" key="2">
    <source>
        <dbReference type="SAM" id="Phobius"/>
    </source>
</evidence>
<dbReference type="AlphaFoldDB" id="A0A1I4YMI2"/>
<keyword evidence="2" id="KW-1133">Transmembrane helix</keyword>
<sequence length="96" mass="10615">MKRIPPVVYYTVLRLLTFAVPLTILLLLGIEPWIATVLAALIGLSVSYIFLQRPREAVSRDLYQLRHGSKEAAEDESAEDAVSDAAASDTATRTER</sequence>
<dbReference type="RefSeq" id="WP_245762334.1">
    <property type="nucleotide sequence ID" value="NZ_FOVM01000001.1"/>
</dbReference>
<dbReference type="Proteomes" id="UP000198867">
    <property type="component" value="Unassembled WGS sequence"/>
</dbReference>
<feature type="compositionally biased region" description="Low complexity" evidence="1">
    <location>
        <begin position="83"/>
        <end position="96"/>
    </location>
</feature>
<proteinExistence type="predicted"/>
<dbReference type="InterPro" id="IPR025323">
    <property type="entry name" value="DUF4229"/>
</dbReference>
<evidence type="ECO:0000256" key="1">
    <source>
        <dbReference type="SAM" id="MobiDB-lite"/>
    </source>
</evidence>
<feature type="compositionally biased region" description="Acidic residues" evidence="1">
    <location>
        <begin position="73"/>
        <end position="82"/>
    </location>
</feature>
<dbReference type="EMBL" id="FOVM01000001">
    <property type="protein sequence ID" value="SFN38799.1"/>
    <property type="molecule type" value="Genomic_DNA"/>
</dbReference>
<keyword evidence="2" id="KW-0812">Transmembrane</keyword>
<reference evidence="4" key="1">
    <citation type="submission" date="2016-10" db="EMBL/GenBank/DDBJ databases">
        <authorList>
            <person name="Varghese N."/>
            <person name="Submissions S."/>
        </authorList>
    </citation>
    <scope>NUCLEOTIDE SEQUENCE [LARGE SCALE GENOMIC DNA]</scope>
    <source>
        <strain evidence="4">CGMCC 1.11101</strain>
    </source>
</reference>
<name>A0A1I4YMI2_9MICO</name>
<dbReference type="Pfam" id="PF14012">
    <property type="entry name" value="DUF4229"/>
    <property type="match status" value="1"/>
</dbReference>
<protein>
    <recommendedName>
        <fullName evidence="5">DUF4229 domain-containing protein</fullName>
    </recommendedName>
</protein>
<organism evidence="3 4">
    <name type="scientific">Mycetocola miduiensis</name>
    <dbReference type="NCBI Taxonomy" id="995034"/>
    <lineage>
        <taxon>Bacteria</taxon>
        <taxon>Bacillati</taxon>
        <taxon>Actinomycetota</taxon>
        <taxon>Actinomycetes</taxon>
        <taxon>Micrococcales</taxon>
        <taxon>Microbacteriaceae</taxon>
        <taxon>Mycetocola</taxon>
    </lineage>
</organism>
<feature type="transmembrane region" description="Helical" evidence="2">
    <location>
        <begin position="7"/>
        <end position="27"/>
    </location>
</feature>
<feature type="region of interest" description="Disordered" evidence="1">
    <location>
        <begin position="70"/>
        <end position="96"/>
    </location>
</feature>
<keyword evidence="2" id="KW-0472">Membrane</keyword>
<keyword evidence="4" id="KW-1185">Reference proteome</keyword>
<gene>
    <name evidence="3" type="ORF">SAMN05216219_0326</name>
</gene>
<accession>A0A1I4YMI2</accession>
<dbReference type="STRING" id="995034.SAMN05216219_0326"/>
<feature type="transmembrane region" description="Helical" evidence="2">
    <location>
        <begin position="33"/>
        <end position="51"/>
    </location>
</feature>
<evidence type="ECO:0000313" key="4">
    <source>
        <dbReference type="Proteomes" id="UP000198867"/>
    </source>
</evidence>